<comment type="caution">
    <text evidence="1">The sequence shown here is derived from an EMBL/GenBank/DDBJ whole genome shotgun (WGS) entry which is preliminary data.</text>
</comment>
<evidence type="ECO:0000313" key="1">
    <source>
        <dbReference type="EMBL" id="MBB6053939.1"/>
    </source>
</evidence>
<accession>A0A7W9SY10</accession>
<dbReference type="AlphaFoldDB" id="A0A7W9SY10"/>
<keyword evidence="2" id="KW-1185">Reference proteome</keyword>
<protein>
    <submittedName>
        <fullName evidence="1">Uncharacterized protein</fullName>
    </submittedName>
</protein>
<organism evidence="1 2">
    <name type="scientific">Armatimonas rosea</name>
    <dbReference type="NCBI Taxonomy" id="685828"/>
    <lineage>
        <taxon>Bacteria</taxon>
        <taxon>Bacillati</taxon>
        <taxon>Armatimonadota</taxon>
        <taxon>Armatimonadia</taxon>
        <taxon>Armatimonadales</taxon>
        <taxon>Armatimonadaceae</taxon>
        <taxon>Armatimonas</taxon>
    </lineage>
</organism>
<name>A0A7W9SY10_ARMRO</name>
<reference evidence="1 2" key="1">
    <citation type="submission" date="2020-08" db="EMBL/GenBank/DDBJ databases">
        <title>Genomic Encyclopedia of Type Strains, Phase IV (KMG-IV): sequencing the most valuable type-strain genomes for metagenomic binning, comparative biology and taxonomic classification.</title>
        <authorList>
            <person name="Goeker M."/>
        </authorList>
    </citation>
    <scope>NUCLEOTIDE SEQUENCE [LARGE SCALE GENOMIC DNA]</scope>
    <source>
        <strain evidence="1 2">DSM 23562</strain>
    </source>
</reference>
<dbReference type="Proteomes" id="UP000520814">
    <property type="component" value="Unassembled WGS sequence"/>
</dbReference>
<evidence type="ECO:0000313" key="2">
    <source>
        <dbReference type="Proteomes" id="UP000520814"/>
    </source>
</evidence>
<gene>
    <name evidence="1" type="ORF">HNQ39_005786</name>
</gene>
<proteinExistence type="predicted"/>
<sequence length="248" mass="26954">MNPLPLYATPGNPEIALFQLQHRVGLAPQVVLSPNLRLSGLLHIFPADLLQVFIALLTFQEGGGEVRASVAQVADALRLHSDQAAALLQTLAGYTFDGAPMIYETTFVHGEQGYGLSKRVGVPINEVPQSPQSERSYKTASKEQLIALSRERYATPISEAEAIVAEQLGTIPEESPPPGRHGDAYRALLKIGVPEPDARELVGEYELESIEQQLAWLPERGARNPARFIVAAIRGTYDSPEARRRGGA</sequence>
<dbReference type="EMBL" id="JACHGW010000010">
    <property type="protein sequence ID" value="MBB6053939.1"/>
    <property type="molecule type" value="Genomic_DNA"/>
</dbReference>
<dbReference type="RefSeq" id="WP_184204025.1">
    <property type="nucleotide sequence ID" value="NZ_JACHGW010000010.1"/>
</dbReference>